<protein>
    <submittedName>
        <fullName evidence="1">Uncharacterized protein</fullName>
    </submittedName>
</protein>
<evidence type="ECO:0000313" key="1">
    <source>
        <dbReference type="EMBL" id="KZC03784.1"/>
    </source>
</evidence>
<proteinExistence type="predicted"/>
<keyword evidence="2" id="KW-1185">Reference proteome</keyword>
<accession>A0A154NXG2</accession>
<name>A0A154NXG2_DUFNO</name>
<dbReference type="EMBL" id="KQ434769">
    <property type="protein sequence ID" value="KZC03784.1"/>
    <property type="molecule type" value="Genomic_DNA"/>
</dbReference>
<organism evidence="1 2">
    <name type="scientific">Dufourea novaeangliae</name>
    <name type="common">Sweat bee</name>
    <dbReference type="NCBI Taxonomy" id="178035"/>
    <lineage>
        <taxon>Eukaryota</taxon>
        <taxon>Metazoa</taxon>
        <taxon>Ecdysozoa</taxon>
        <taxon>Arthropoda</taxon>
        <taxon>Hexapoda</taxon>
        <taxon>Insecta</taxon>
        <taxon>Pterygota</taxon>
        <taxon>Neoptera</taxon>
        <taxon>Endopterygota</taxon>
        <taxon>Hymenoptera</taxon>
        <taxon>Apocrita</taxon>
        <taxon>Aculeata</taxon>
        <taxon>Apoidea</taxon>
        <taxon>Anthophila</taxon>
        <taxon>Halictidae</taxon>
        <taxon>Rophitinae</taxon>
        <taxon>Dufourea</taxon>
    </lineage>
</organism>
<sequence>MLSSIVIATASVLAQKLDRVGVPEYTTWWESEFVCSKICVKGKCLAWQYV</sequence>
<dbReference type="AlphaFoldDB" id="A0A154NXG2"/>
<dbReference type="Proteomes" id="UP000076502">
    <property type="component" value="Unassembled WGS sequence"/>
</dbReference>
<reference evidence="1 2" key="1">
    <citation type="submission" date="2015-07" db="EMBL/GenBank/DDBJ databases">
        <title>The genome of Dufourea novaeangliae.</title>
        <authorList>
            <person name="Pan H."/>
            <person name="Kapheim K."/>
        </authorList>
    </citation>
    <scope>NUCLEOTIDE SEQUENCE [LARGE SCALE GENOMIC DNA]</scope>
    <source>
        <strain evidence="1">0120121106</strain>
        <tissue evidence="1">Whole body</tissue>
    </source>
</reference>
<evidence type="ECO:0000313" key="2">
    <source>
        <dbReference type="Proteomes" id="UP000076502"/>
    </source>
</evidence>
<gene>
    <name evidence="1" type="ORF">WN55_04240</name>
</gene>